<evidence type="ECO:0000313" key="1">
    <source>
        <dbReference type="EMBL" id="KAE9535634.1"/>
    </source>
</evidence>
<dbReference type="Proteomes" id="UP000475862">
    <property type="component" value="Unassembled WGS sequence"/>
</dbReference>
<dbReference type="Gene3D" id="2.60.120.200">
    <property type="match status" value="1"/>
</dbReference>
<organism evidence="1 2">
    <name type="scientific">Aphis glycines</name>
    <name type="common">Soybean aphid</name>
    <dbReference type="NCBI Taxonomy" id="307491"/>
    <lineage>
        <taxon>Eukaryota</taxon>
        <taxon>Metazoa</taxon>
        <taxon>Ecdysozoa</taxon>
        <taxon>Arthropoda</taxon>
        <taxon>Hexapoda</taxon>
        <taxon>Insecta</taxon>
        <taxon>Pterygota</taxon>
        <taxon>Neoptera</taxon>
        <taxon>Paraneoptera</taxon>
        <taxon>Hemiptera</taxon>
        <taxon>Sternorrhyncha</taxon>
        <taxon>Aphidomorpha</taxon>
        <taxon>Aphidoidea</taxon>
        <taxon>Aphididae</taxon>
        <taxon>Aphidini</taxon>
        <taxon>Aphis</taxon>
        <taxon>Aphis</taxon>
    </lineage>
</organism>
<dbReference type="OrthoDB" id="5989160at2759"/>
<accession>A0A6G0TN57</accession>
<evidence type="ECO:0008006" key="3">
    <source>
        <dbReference type="Google" id="ProtNLM"/>
    </source>
</evidence>
<name>A0A6G0TN57_APHGL</name>
<evidence type="ECO:0000313" key="2">
    <source>
        <dbReference type="Proteomes" id="UP000475862"/>
    </source>
</evidence>
<keyword evidence="2" id="KW-1185">Reference proteome</keyword>
<sequence>MSSSESKKTITVYRHSTAPKFYQGSEIGDGTTLSLFVDFGTVFRLSSSIEPFKVITLEVSGPDLLRVSVNTRQSNRSVLIAAVLADGITHQLGLGFQEDEIIAYLDCRWVTTETLMQNSYASSPEYYDMDVFEESLTADLVQMIVVPDPTAVSDQCTVFRIAVLDTEIVKTKIRDKSQSSTNGIINGEHEIKRTISKHS</sequence>
<dbReference type="EMBL" id="VYZN01000025">
    <property type="protein sequence ID" value="KAE9535634.1"/>
    <property type="molecule type" value="Genomic_DNA"/>
</dbReference>
<reference evidence="1 2" key="1">
    <citation type="submission" date="2019-08" db="EMBL/GenBank/DDBJ databases">
        <title>The genome of the soybean aphid Biotype 1, its phylome, world population structure and adaptation to the North American continent.</title>
        <authorList>
            <person name="Giordano R."/>
            <person name="Donthu R.K."/>
            <person name="Hernandez A.G."/>
            <person name="Wright C.L."/>
            <person name="Zimin A.V."/>
        </authorList>
    </citation>
    <scope>NUCLEOTIDE SEQUENCE [LARGE SCALE GENOMIC DNA]</scope>
    <source>
        <tissue evidence="1">Whole aphids</tissue>
    </source>
</reference>
<feature type="non-terminal residue" evidence="1">
    <location>
        <position position="199"/>
    </location>
</feature>
<proteinExistence type="predicted"/>
<dbReference type="AlphaFoldDB" id="A0A6G0TN57"/>
<gene>
    <name evidence="1" type="ORF">AGLY_007535</name>
</gene>
<protein>
    <recommendedName>
        <fullName evidence="3">Laminin G domain-containing protein</fullName>
    </recommendedName>
</protein>
<comment type="caution">
    <text evidence="1">The sequence shown here is derived from an EMBL/GenBank/DDBJ whole genome shotgun (WGS) entry which is preliminary data.</text>
</comment>